<evidence type="ECO:0000313" key="1">
    <source>
        <dbReference type="EMBL" id="MBK2064845.1"/>
    </source>
</evidence>
<keyword evidence="2" id="KW-1185">Reference proteome</keyword>
<dbReference type="EMBL" id="JACVKN010000087">
    <property type="protein sequence ID" value="MBK2064845.1"/>
    <property type="molecule type" value="Genomic_DNA"/>
</dbReference>
<organism evidence="1 2">
    <name type="scientific">Francisella noatunensis</name>
    <dbReference type="NCBI Taxonomy" id="657445"/>
    <lineage>
        <taxon>Bacteria</taxon>
        <taxon>Pseudomonadati</taxon>
        <taxon>Pseudomonadota</taxon>
        <taxon>Gammaproteobacteria</taxon>
        <taxon>Thiotrichales</taxon>
        <taxon>Francisellaceae</taxon>
        <taxon>Francisella</taxon>
    </lineage>
</organism>
<sequence>MYVEDVQNSTLISRVAIYGANYQIARDSSGRIYAMPDGFTCTINGNCNTSSRVYLDSGCGEYSGGCDAMAELNNVSPYLNIVYKNFSY</sequence>
<name>A0A9Q2KPJ5_9GAMM</name>
<comment type="caution">
    <text evidence="1">The sequence shown here is derived from an EMBL/GenBank/DDBJ whole genome shotgun (WGS) entry which is preliminary data.</text>
</comment>
<gene>
    <name evidence="1" type="ORF">IB647_03630</name>
</gene>
<dbReference type="AlphaFoldDB" id="A0A9Q2KPJ5"/>
<dbReference type="Proteomes" id="UP000701999">
    <property type="component" value="Unassembled WGS sequence"/>
</dbReference>
<proteinExistence type="predicted"/>
<reference evidence="1 2" key="1">
    <citation type="submission" date="2020-09" db="EMBL/GenBank/DDBJ databases">
        <title>Development of specific Francisella tularensis PCR assay based on in-depth characterization of family Francisellaceae.</title>
        <authorList>
            <person name="Ohrman C."/>
            <person name="Sahl J."/>
            <person name="Sjodin A."/>
            <person name="Uneklint I."/>
            <person name="Ballard R."/>
            <person name="Karlsson L."/>
            <person name="Mcdonough R."/>
            <person name="Sundell D."/>
            <person name="Soria K."/>
            <person name="Brindeflk B."/>
            <person name="Vallesi A."/>
            <person name="Ramirez-Paredes J.G."/>
            <person name="Colquhoun D."/>
            <person name="Myrtennas K."/>
            <person name="Birdsell D."/>
            <person name="Johansson A."/>
            <person name="Wagner D."/>
            <person name="Forsman M."/>
        </authorList>
    </citation>
    <scope>NUCLEOTIDE SEQUENCE [LARGE SCALE GENOMIC DNA]</scope>
    <source>
        <strain evidence="1 2">FSC1140</strain>
    </source>
</reference>
<accession>A0A9Q2KPJ5</accession>
<protein>
    <submittedName>
        <fullName evidence="1">Uncharacterized protein</fullName>
    </submittedName>
</protein>
<evidence type="ECO:0000313" key="2">
    <source>
        <dbReference type="Proteomes" id="UP000701999"/>
    </source>
</evidence>